<comment type="caution">
    <text evidence="1">The sequence shown here is derived from an EMBL/GenBank/DDBJ whole genome shotgun (WGS) entry which is preliminary data.</text>
</comment>
<accession>A0AAV0T1Q7</accession>
<dbReference type="AlphaFoldDB" id="A0AAV0T1Q7"/>
<gene>
    <name evidence="1" type="ORF">HBR001_LOCUS909</name>
</gene>
<evidence type="ECO:0008006" key="3">
    <source>
        <dbReference type="Google" id="ProtNLM"/>
    </source>
</evidence>
<keyword evidence="2" id="KW-1185">Reference proteome</keyword>
<evidence type="ECO:0000313" key="2">
    <source>
        <dbReference type="Proteomes" id="UP001162031"/>
    </source>
</evidence>
<sequence length="237" mass="26383">MVRLQTAKSTDHVSGKFIEHTLKLVDDKLVVVHGGSIFTQEAAQIVQQQVEMSTEGIAAEVMEYVQQLVEGKLAVTFCGNSTNHETREIVKYQVDMAMEGVASAIKGSVELDLKKARESTRDELLRCAEDVYGPLYELVRDFVAETTTNANRQLEERIQKMLTHTQAEINLQVHRQADATTAIHEHVKTNCARMDRRSQQSIAGLISAIASLAKKKVSKCNKALQIKAPQINHDASR</sequence>
<evidence type="ECO:0000313" key="1">
    <source>
        <dbReference type="EMBL" id="CAI5712758.1"/>
    </source>
</evidence>
<organism evidence="1 2">
    <name type="scientific">Hyaloperonospora brassicae</name>
    <name type="common">Brassica downy mildew</name>
    <name type="synonym">Peronospora brassicae</name>
    <dbReference type="NCBI Taxonomy" id="162125"/>
    <lineage>
        <taxon>Eukaryota</taxon>
        <taxon>Sar</taxon>
        <taxon>Stramenopiles</taxon>
        <taxon>Oomycota</taxon>
        <taxon>Peronosporomycetes</taxon>
        <taxon>Peronosporales</taxon>
        <taxon>Peronosporaceae</taxon>
        <taxon>Hyaloperonospora</taxon>
    </lineage>
</organism>
<protein>
    <recommendedName>
        <fullName evidence="3">Band 7 domain-containing protein</fullName>
    </recommendedName>
</protein>
<dbReference type="Proteomes" id="UP001162031">
    <property type="component" value="Unassembled WGS sequence"/>
</dbReference>
<name>A0AAV0T1Q7_HYABA</name>
<dbReference type="EMBL" id="CANTFL010000086">
    <property type="protein sequence ID" value="CAI5712758.1"/>
    <property type="molecule type" value="Genomic_DNA"/>
</dbReference>
<reference evidence="1" key="1">
    <citation type="submission" date="2022-12" db="EMBL/GenBank/DDBJ databases">
        <authorList>
            <person name="Webb A."/>
        </authorList>
    </citation>
    <scope>NUCLEOTIDE SEQUENCE</scope>
    <source>
        <strain evidence="1">Hp1</strain>
    </source>
</reference>
<proteinExistence type="predicted"/>